<name>A0A397PJ53_9SPHN</name>
<dbReference type="RefSeq" id="WP_245968184.1">
    <property type="nucleotide sequence ID" value="NZ_QXDC01000002.1"/>
</dbReference>
<keyword evidence="3" id="KW-0326">Glycosidase</keyword>
<dbReference type="AlphaFoldDB" id="A0A397PJ53"/>
<dbReference type="SUPFAM" id="SSF51445">
    <property type="entry name" value="(Trans)glycosidases"/>
    <property type="match status" value="1"/>
</dbReference>
<dbReference type="Gene3D" id="3.20.20.80">
    <property type="entry name" value="Glycosidases"/>
    <property type="match status" value="2"/>
</dbReference>
<dbReference type="Pfam" id="PF00128">
    <property type="entry name" value="Alpha-amylase"/>
    <property type="match status" value="1"/>
</dbReference>
<evidence type="ECO:0000256" key="3">
    <source>
        <dbReference type="ARBA" id="ARBA00023295"/>
    </source>
</evidence>
<evidence type="ECO:0000313" key="5">
    <source>
        <dbReference type="EMBL" id="RIA45711.1"/>
    </source>
</evidence>
<dbReference type="PANTHER" id="PTHR10357:SF179">
    <property type="entry name" value="NEUTRAL AND BASIC AMINO ACID TRANSPORT PROTEIN RBAT"/>
    <property type="match status" value="1"/>
</dbReference>
<evidence type="ECO:0000313" key="6">
    <source>
        <dbReference type="Proteomes" id="UP000266568"/>
    </source>
</evidence>
<evidence type="ECO:0000256" key="1">
    <source>
        <dbReference type="ARBA" id="ARBA00008061"/>
    </source>
</evidence>
<dbReference type="Proteomes" id="UP000266568">
    <property type="component" value="Unassembled WGS sequence"/>
</dbReference>
<dbReference type="Gene3D" id="2.60.40.1180">
    <property type="entry name" value="Golgi alpha-mannosidase II"/>
    <property type="match status" value="1"/>
</dbReference>
<sequence>MTTIDDLDGRQAVQGSAAPWWRGAVIYQIYPRSFADSNGDGIGDLPGITAHLDHVARLGVDAIWLSPFFPSPMKDFGYDVADYCGVDPIFGTLADFDALVARAHALGLKVVIDQVYSHTSDQHAWFAESRADRTNPKADWYCWADPRPDGTPPNNWQSVFGGAAWSFDTRRGQYYLHNFLGSQPDLNVHNPAVQDALLDAARFWLDRGVDGFRLDAINFAMHDPALRDNPPAVDDGPRTRSFDYQQHLYNQSHANIPGFLGRLRTLLDGYDARFTVAEVGGDDADREMKAFTHGNALLHTAYGFAFLYADALDPATVRKALSAWSSDEGEGWPSWAFSNHDAPRHISRWAQGRDPQRLARLTLMLLLALRGNAFLYQGEELGLPTAAVPFDRLQDPDAILNWPVTLGRDGARTPMPWIGGAPDAGFSTVASPREPWLPLDPEHDALAVDRQDRDPESTLAFARQMIALRREHAALRTGTLTFLDAPEPLLAFERADDDGQRLLCVLNLGHAPVDWAPPEPGWRLVAATERGWHDGAPAPATLPALGGYIARR</sequence>
<gene>
    <name evidence="5" type="ORF">DFR49_0236</name>
</gene>
<proteinExistence type="inferred from homology"/>
<dbReference type="GO" id="GO:0004556">
    <property type="term" value="F:alpha-amylase activity"/>
    <property type="evidence" value="ECO:0007669"/>
    <property type="project" value="TreeGrafter"/>
</dbReference>
<reference evidence="5 6" key="1">
    <citation type="submission" date="2018-08" db="EMBL/GenBank/DDBJ databases">
        <title>Genomic Encyclopedia of Type Strains, Phase IV (KMG-IV): sequencing the most valuable type-strain genomes for metagenomic binning, comparative biology and taxonomic classification.</title>
        <authorList>
            <person name="Goeker M."/>
        </authorList>
    </citation>
    <scope>NUCLEOTIDE SEQUENCE [LARGE SCALE GENOMIC DNA]</scope>
    <source>
        <strain evidence="5 6">DSM 25527</strain>
    </source>
</reference>
<dbReference type="EMBL" id="QXDC01000002">
    <property type="protein sequence ID" value="RIA45711.1"/>
    <property type="molecule type" value="Genomic_DNA"/>
</dbReference>
<organism evidence="5 6">
    <name type="scientific">Hephaestia caeni</name>
    <dbReference type="NCBI Taxonomy" id="645617"/>
    <lineage>
        <taxon>Bacteria</taxon>
        <taxon>Pseudomonadati</taxon>
        <taxon>Pseudomonadota</taxon>
        <taxon>Alphaproteobacteria</taxon>
        <taxon>Sphingomonadales</taxon>
        <taxon>Sphingomonadaceae</taxon>
        <taxon>Hephaestia</taxon>
    </lineage>
</organism>
<dbReference type="FunFam" id="3.90.400.10:FF:000002">
    <property type="entry name" value="Sucrose isomerase"/>
    <property type="match status" value="1"/>
</dbReference>
<dbReference type="Gene3D" id="3.90.400.10">
    <property type="entry name" value="Oligo-1,6-glucosidase, Domain 2"/>
    <property type="match status" value="1"/>
</dbReference>
<dbReference type="InterPro" id="IPR045857">
    <property type="entry name" value="O16G_dom_2"/>
</dbReference>
<comment type="similarity">
    <text evidence="1">Belongs to the glycosyl hydrolase 13 family.</text>
</comment>
<dbReference type="InterPro" id="IPR013780">
    <property type="entry name" value="Glyco_hydro_b"/>
</dbReference>
<dbReference type="CDD" id="cd11330">
    <property type="entry name" value="AmyAc_OligoGlu"/>
    <property type="match status" value="1"/>
</dbReference>
<dbReference type="PANTHER" id="PTHR10357">
    <property type="entry name" value="ALPHA-AMYLASE FAMILY MEMBER"/>
    <property type="match status" value="1"/>
</dbReference>
<accession>A0A397PJ53</accession>
<evidence type="ECO:0000259" key="4">
    <source>
        <dbReference type="SMART" id="SM00642"/>
    </source>
</evidence>
<dbReference type="SMART" id="SM00642">
    <property type="entry name" value="Aamy"/>
    <property type="match status" value="1"/>
</dbReference>
<dbReference type="InterPro" id="IPR017853">
    <property type="entry name" value="GH"/>
</dbReference>
<feature type="domain" description="Glycosyl hydrolase family 13 catalytic" evidence="4">
    <location>
        <begin position="28"/>
        <end position="412"/>
    </location>
</feature>
<dbReference type="GO" id="GO:0009313">
    <property type="term" value="P:oligosaccharide catabolic process"/>
    <property type="evidence" value="ECO:0007669"/>
    <property type="project" value="TreeGrafter"/>
</dbReference>
<dbReference type="InterPro" id="IPR006047">
    <property type="entry name" value="GH13_cat_dom"/>
</dbReference>
<keyword evidence="2" id="KW-0378">Hydrolase</keyword>
<keyword evidence="6" id="KW-1185">Reference proteome</keyword>
<evidence type="ECO:0000256" key="2">
    <source>
        <dbReference type="ARBA" id="ARBA00022801"/>
    </source>
</evidence>
<comment type="caution">
    <text evidence="5">The sequence shown here is derived from an EMBL/GenBank/DDBJ whole genome shotgun (WGS) entry which is preliminary data.</text>
</comment>
<dbReference type="SUPFAM" id="SSF51011">
    <property type="entry name" value="Glycosyl hydrolase domain"/>
    <property type="match status" value="1"/>
</dbReference>
<protein>
    <submittedName>
        <fullName evidence="5">Alpha-glucosidase</fullName>
    </submittedName>
</protein>